<keyword evidence="4 7" id="KW-1133">Transmembrane helix</keyword>
<reference evidence="9 10" key="1">
    <citation type="submission" date="2019-12" db="EMBL/GenBank/DDBJ databases">
        <authorList>
            <person name="Jiao W.-B."/>
            <person name="Schneeberger K."/>
        </authorList>
    </citation>
    <scope>NUCLEOTIDE SEQUENCE [LARGE SCALE GENOMIC DNA]</scope>
    <source>
        <strain evidence="10">cv. C24</strain>
    </source>
</reference>
<evidence type="ECO:0000256" key="3">
    <source>
        <dbReference type="ARBA" id="ARBA00022737"/>
    </source>
</evidence>
<dbReference type="GO" id="GO:0016020">
    <property type="term" value="C:membrane"/>
    <property type="evidence" value="ECO:0007669"/>
    <property type="project" value="UniProtKB-SubCell"/>
</dbReference>
<keyword evidence="2 7" id="KW-0812">Transmembrane</keyword>
<feature type="domain" description="PGG" evidence="8">
    <location>
        <begin position="13"/>
        <end position="58"/>
    </location>
</feature>
<evidence type="ECO:0000256" key="6">
    <source>
        <dbReference type="ARBA" id="ARBA00023136"/>
    </source>
</evidence>
<dbReference type="InterPro" id="IPR026961">
    <property type="entry name" value="PGG_dom"/>
</dbReference>
<evidence type="ECO:0000313" key="9">
    <source>
        <dbReference type="EMBL" id="CAA0393476.1"/>
    </source>
</evidence>
<evidence type="ECO:0000256" key="4">
    <source>
        <dbReference type="ARBA" id="ARBA00022989"/>
    </source>
</evidence>
<accession>A0A5S9XPK7</accession>
<dbReference type="EMBL" id="CACSHJ010000095">
    <property type="protein sequence ID" value="CAA0393476.1"/>
    <property type="molecule type" value="Genomic_DNA"/>
</dbReference>
<evidence type="ECO:0000259" key="8">
    <source>
        <dbReference type="Pfam" id="PF13962"/>
    </source>
</evidence>
<dbReference type="Pfam" id="PF13962">
    <property type="entry name" value="PGG"/>
    <property type="match status" value="1"/>
</dbReference>
<evidence type="ECO:0000256" key="1">
    <source>
        <dbReference type="ARBA" id="ARBA00004141"/>
    </source>
</evidence>
<sequence length="59" mass="6210">MTLRSRSEAIDANNYKDRVNALLLVATLVATITFDACITVPGGFDSSGPDLGKAILAKN</sequence>
<comment type="subcellular location">
    <subcellularLocation>
        <location evidence="1">Membrane</location>
        <topology evidence="1">Multi-pass membrane protein</topology>
    </subcellularLocation>
</comment>
<gene>
    <name evidence="9" type="ORF">C24_LOCUS17024</name>
</gene>
<feature type="transmembrane region" description="Helical" evidence="7">
    <location>
        <begin position="21"/>
        <end position="44"/>
    </location>
</feature>
<keyword evidence="6 7" id="KW-0472">Membrane</keyword>
<dbReference type="AlphaFoldDB" id="A0A5S9XPK7"/>
<dbReference type="PANTHER" id="PTHR24186:SF46">
    <property type="entry name" value="PROTEIN ACCELERATED CELL DEATH 6-LIKE"/>
    <property type="match status" value="1"/>
</dbReference>
<name>A0A5S9XPK7_ARATH</name>
<protein>
    <recommendedName>
        <fullName evidence="8">PGG domain-containing protein</fullName>
    </recommendedName>
</protein>
<keyword evidence="5" id="KW-0040">ANK repeat</keyword>
<proteinExistence type="predicted"/>
<dbReference type="Proteomes" id="UP000434276">
    <property type="component" value="Unassembled WGS sequence"/>
</dbReference>
<evidence type="ECO:0000313" key="10">
    <source>
        <dbReference type="Proteomes" id="UP000434276"/>
    </source>
</evidence>
<evidence type="ECO:0000256" key="5">
    <source>
        <dbReference type="ARBA" id="ARBA00023043"/>
    </source>
</evidence>
<keyword evidence="3" id="KW-0677">Repeat</keyword>
<evidence type="ECO:0000256" key="2">
    <source>
        <dbReference type="ARBA" id="ARBA00022692"/>
    </source>
</evidence>
<dbReference type="PANTHER" id="PTHR24186">
    <property type="entry name" value="PROTEIN PHOSPHATASE 1 REGULATORY SUBUNIT"/>
    <property type="match status" value="1"/>
</dbReference>
<organism evidence="9 10">
    <name type="scientific">Arabidopsis thaliana</name>
    <name type="common">Mouse-ear cress</name>
    <dbReference type="NCBI Taxonomy" id="3702"/>
    <lineage>
        <taxon>Eukaryota</taxon>
        <taxon>Viridiplantae</taxon>
        <taxon>Streptophyta</taxon>
        <taxon>Embryophyta</taxon>
        <taxon>Tracheophyta</taxon>
        <taxon>Spermatophyta</taxon>
        <taxon>Magnoliopsida</taxon>
        <taxon>eudicotyledons</taxon>
        <taxon>Gunneridae</taxon>
        <taxon>Pentapetalae</taxon>
        <taxon>rosids</taxon>
        <taxon>malvids</taxon>
        <taxon>Brassicales</taxon>
        <taxon>Brassicaceae</taxon>
        <taxon>Camelineae</taxon>
        <taxon>Arabidopsis</taxon>
    </lineage>
</organism>
<evidence type="ECO:0000256" key="7">
    <source>
        <dbReference type="SAM" id="Phobius"/>
    </source>
</evidence>